<dbReference type="InParanoid" id="K0YIS6"/>
<proteinExistence type="predicted"/>
<feature type="transmembrane region" description="Helical" evidence="1">
    <location>
        <begin position="93"/>
        <end position="122"/>
    </location>
</feature>
<feature type="transmembrane region" description="Helical" evidence="1">
    <location>
        <begin position="143"/>
        <end position="163"/>
    </location>
</feature>
<organism evidence="2 3">
    <name type="scientific">Slackia piriformis YIT 12062</name>
    <dbReference type="NCBI Taxonomy" id="742818"/>
    <lineage>
        <taxon>Bacteria</taxon>
        <taxon>Bacillati</taxon>
        <taxon>Actinomycetota</taxon>
        <taxon>Coriobacteriia</taxon>
        <taxon>Eggerthellales</taxon>
        <taxon>Eggerthellaceae</taxon>
        <taxon>Slackia</taxon>
    </lineage>
</organism>
<gene>
    <name evidence="2" type="ORF">HMPREF9451_00886</name>
</gene>
<feature type="transmembrane region" description="Helical" evidence="1">
    <location>
        <begin position="229"/>
        <end position="256"/>
    </location>
</feature>
<keyword evidence="3" id="KW-1185">Reference proteome</keyword>
<protein>
    <recommendedName>
        <fullName evidence="4">EamA domain-containing protein</fullName>
    </recommendedName>
</protein>
<dbReference type="PATRIC" id="fig|742818.3.peg.938"/>
<evidence type="ECO:0000313" key="3">
    <source>
        <dbReference type="Proteomes" id="UP000006069"/>
    </source>
</evidence>
<feature type="transmembrane region" description="Helical" evidence="1">
    <location>
        <begin position="268"/>
        <end position="292"/>
    </location>
</feature>
<dbReference type="Proteomes" id="UP000006069">
    <property type="component" value="Unassembled WGS sequence"/>
</dbReference>
<reference evidence="2 3" key="1">
    <citation type="submission" date="2012-08" db="EMBL/GenBank/DDBJ databases">
        <title>The Genome Sequence of Slackia piriformis YIT 12062.</title>
        <authorList>
            <consortium name="The Broad Institute Genome Sequencing Platform"/>
            <person name="Earl A."/>
            <person name="Ward D."/>
            <person name="Feldgarden M."/>
            <person name="Gevers D."/>
            <person name="Morotomi M."/>
            <person name="Walker B."/>
            <person name="Young S.K."/>
            <person name="Zeng Q."/>
            <person name="Gargeya S."/>
            <person name="Fitzgerald M."/>
            <person name="Haas B."/>
            <person name="Abouelleil A."/>
            <person name="Alvarado L."/>
            <person name="Arachchi H.M."/>
            <person name="Berlin A.M."/>
            <person name="Chapman S.B."/>
            <person name="Goldberg J."/>
            <person name="Griggs A."/>
            <person name="Gujja S."/>
            <person name="Hansen M."/>
            <person name="Howarth C."/>
            <person name="Imamovic A."/>
            <person name="Larimer J."/>
            <person name="McCowen C."/>
            <person name="Montmayeur A."/>
            <person name="Murphy C."/>
            <person name="Neiman D."/>
            <person name="Pearson M."/>
            <person name="Priest M."/>
            <person name="Roberts A."/>
            <person name="Saif S."/>
            <person name="Shea T."/>
            <person name="Sisk P."/>
            <person name="Sykes S."/>
            <person name="Wortman J."/>
            <person name="Nusbaum C."/>
            <person name="Birren B."/>
        </authorList>
    </citation>
    <scope>NUCLEOTIDE SEQUENCE [LARGE SCALE GENOMIC DNA]</scope>
    <source>
        <strain evidence="2 3">YIT 12062</strain>
    </source>
</reference>
<accession>K0YIS6</accession>
<dbReference type="HOGENOM" id="CLU_044169_1_0_11"/>
<evidence type="ECO:0000313" key="2">
    <source>
        <dbReference type="EMBL" id="EJZ83381.1"/>
    </source>
</evidence>
<keyword evidence="1" id="KW-0812">Transmembrane</keyword>
<name>K0YIS6_9ACTN</name>
<evidence type="ECO:0008006" key="4">
    <source>
        <dbReference type="Google" id="ProtNLM"/>
    </source>
</evidence>
<feature type="transmembrane region" description="Helical" evidence="1">
    <location>
        <begin position="204"/>
        <end position="223"/>
    </location>
</feature>
<keyword evidence="1" id="KW-0472">Membrane</keyword>
<dbReference type="EMBL" id="ADMD01000007">
    <property type="protein sequence ID" value="EJZ83381.1"/>
    <property type="molecule type" value="Genomic_DNA"/>
</dbReference>
<feature type="transmembrane region" description="Helical" evidence="1">
    <location>
        <begin position="304"/>
        <end position="323"/>
    </location>
</feature>
<dbReference type="AlphaFoldDB" id="K0YIS6"/>
<evidence type="ECO:0000256" key="1">
    <source>
        <dbReference type="SAM" id="Phobius"/>
    </source>
</evidence>
<feature type="transmembrane region" description="Helical" evidence="1">
    <location>
        <begin position="335"/>
        <end position="358"/>
    </location>
</feature>
<sequence>MAYVHGQWVHRRRCAFGSNVLTAESPKRKRGIVEQHIVALREERRRKYFIRGVAFAMASGICYGLYTGFLTLAQTQGVWGEWFAGLEWGDGQAALGAFVITFALAALAAGINDFISGIWSVLVCAKNRQLGDFWKTVKSRPGLVMMLCAAIGGPFATIAYVVALNSAAASGNPGVIVPIAALNCAIGAVLGRLFFKQALNAHKVIGIAVCLVAAGLIGGTSFASMGPEALMGCFFAFLAAFGWGFEGCVAGFGTILIDYRIGIAIRQVTAGVLELFVVFPLLMVFGGGAEVLGAVAGAAATSPALLFFLLSGFFAMPAFSFWYKGNSMCGTALGMACNGMYAFWGPFFIWIIMGVLNIGGMAADYPPLSLVQWVGAVIMVAGIFCIAMNPLDLLHMKKRED</sequence>
<comment type="caution">
    <text evidence="2">The sequence shown here is derived from an EMBL/GenBank/DDBJ whole genome shotgun (WGS) entry which is preliminary data.</text>
</comment>
<dbReference type="eggNOG" id="COG0697">
    <property type="taxonomic scope" value="Bacteria"/>
</dbReference>
<keyword evidence="1" id="KW-1133">Transmembrane helix</keyword>
<feature type="transmembrane region" description="Helical" evidence="1">
    <location>
        <begin position="370"/>
        <end position="391"/>
    </location>
</feature>
<feature type="transmembrane region" description="Helical" evidence="1">
    <location>
        <begin position="48"/>
        <end position="73"/>
    </location>
</feature>
<feature type="transmembrane region" description="Helical" evidence="1">
    <location>
        <begin position="175"/>
        <end position="195"/>
    </location>
</feature>